<evidence type="ECO:0000313" key="1">
    <source>
        <dbReference type="EMBL" id="MBM9503618.1"/>
    </source>
</evidence>
<proteinExistence type="predicted"/>
<dbReference type="NCBIfam" id="TIGR04267">
    <property type="entry name" value="mod_HExxH"/>
    <property type="match status" value="1"/>
</dbReference>
<dbReference type="Proteomes" id="UP000749040">
    <property type="component" value="Unassembled WGS sequence"/>
</dbReference>
<reference evidence="1 2" key="1">
    <citation type="submission" date="2021-01" db="EMBL/GenBank/DDBJ databases">
        <title>Streptomyces acididurans sp. nov., isolated from a peat swamp forest soil.</title>
        <authorList>
            <person name="Chantavorakit T."/>
            <person name="Duangmal K."/>
        </authorList>
    </citation>
    <scope>NUCLEOTIDE SEQUENCE [LARGE SCALE GENOMIC DNA]</scope>
    <source>
        <strain evidence="1 2">KK5PA1</strain>
    </source>
</reference>
<dbReference type="EMBL" id="JADKYB010000002">
    <property type="protein sequence ID" value="MBM9503618.1"/>
    <property type="molecule type" value="Genomic_DNA"/>
</dbReference>
<evidence type="ECO:0000313" key="2">
    <source>
        <dbReference type="Proteomes" id="UP000749040"/>
    </source>
</evidence>
<dbReference type="InterPro" id="IPR026337">
    <property type="entry name" value="AKG_HExxH"/>
</dbReference>
<name>A0ABS2TNR3_9ACTN</name>
<protein>
    <submittedName>
        <fullName evidence="1">HEXXH motif domain-containing protein</fullName>
    </submittedName>
</protein>
<keyword evidence="2" id="KW-1185">Reference proteome</keyword>
<organism evidence="1 2">
    <name type="scientific">Actinacidiphila acididurans</name>
    <dbReference type="NCBI Taxonomy" id="2784346"/>
    <lineage>
        <taxon>Bacteria</taxon>
        <taxon>Bacillati</taxon>
        <taxon>Actinomycetota</taxon>
        <taxon>Actinomycetes</taxon>
        <taxon>Kitasatosporales</taxon>
        <taxon>Streptomycetaceae</taxon>
        <taxon>Actinacidiphila</taxon>
    </lineage>
</organism>
<sequence>MAVAETEVLGALGGTGSDTEALQALVAEQHRRRLLTLRALLDAVREAGGALPQGTAEKAMGDWRLLVAADRADRAAARSVVQYPLTGSWAERCLRDLSRPGKAHAAATALPHLSALAAAAAASAGIRFSTDVPVRDGTVALPTLGGYRLPPGTDRTTARVDGDGTAVQPGLGGYRLPPGTAPESTARVDGDGGRLWLRAGGATAEVRRGPDGVWRSAAAGWHPVRALWTDDHRPVLIDDTDPYRDEEHRVDPYGLAVSGVLDGAAHARWRTAWQDAQPWLRLGDGGRAREVAALLRCFVPLADSPSGAACSATLGEAFGALLTSTPQDGLKLAAALVHELQHTKLLALSRLTPLHTADGAARHWAPWRPDPRPFDGLFQGTYAHLALAGFHLDVARSPSADSARREAAWAAHCRYRQQVEAVLPQLTGSSRLTPAGRTLALAMTAQHTRLKQHTPPRGHLARATAYVETARTIWRRRWT</sequence>
<dbReference type="RefSeq" id="WP_205355498.1">
    <property type="nucleotide sequence ID" value="NZ_JADKYB010000002.1"/>
</dbReference>
<gene>
    <name evidence="1" type="ORF">ITX44_03545</name>
</gene>
<comment type="caution">
    <text evidence="1">The sequence shown here is derived from an EMBL/GenBank/DDBJ whole genome shotgun (WGS) entry which is preliminary data.</text>
</comment>
<accession>A0ABS2TNR3</accession>